<accession>A0AAE2VBR3</accession>
<dbReference type="AlphaFoldDB" id="A0AAE2VBR3"/>
<dbReference type="InterPro" id="IPR039968">
    <property type="entry name" value="BcerS-like"/>
</dbReference>
<keyword evidence="3" id="KW-1185">Reference proteome</keyword>
<dbReference type="PANTHER" id="PTHR41368">
    <property type="entry name" value="PROTEIN YGHO"/>
    <property type="match status" value="1"/>
</dbReference>
<dbReference type="GO" id="GO:0016747">
    <property type="term" value="F:acyltransferase activity, transferring groups other than amino-acyl groups"/>
    <property type="evidence" value="ECO:0007669"/>
    <property type="project" value="InterPro"/>
</dbReference>
<dbReference type="PANTHER" id="PTHR41368:SF1">
    <property type="entry name" value="PROTEIN YGHO"/>
    <property type="match status" value="1"/>
</dbReference>
<sequence length="314" mass="34843">MKLITPTDHQLNDHHRDLFQQGAGVIATDGDLSAGLWFDHTPEYQGRKIGTIGGCEINEAAAGFLSDCADYLHREHQCQTVVGPMNGNTWQQHRLVLDSNGRDPFFMEPIEPAHFLETFRAAGFEELSSYSSSSVDLTATARDFASLEKRLQAASVTIRPIDPAKFESDLGAIFDLSLISFANNFLYTPLKKSSFVGKYMSAQDHIDPDLVLLVERDDDLVGFVFCMPDLFAVKQGKPPAIIVKTLAVLPERNLSGLGSLLVFKAQAIAKSKGYTEAIHALQYQSNSSRRISDRFDAKIFRQYALMAKTFTQIS</sequence>
<dbReference type="Proteomes" id="UP000634206">
    <property type="component" value="Unassembled WGS sequence"/>
</dbReference>
<feature type="domain" description="N-acetyltransferase" evidence="1">
    <location>
        <begin position="156"/>
        <end position="311"/>
    </location>
</feature>
<dbReference type="PROSITE" id="PS51186">
    <property type="entry name" value="GNAT"/>
    <property type="match status" value="1"/>
</dbReference>
<evidence type="ECO:0000313" key="2">
    <source>
        <dbReference type="EMBL" id="MBK1854805.1"/>
    </source>
</evidence>
<dbReference type="EMBL" id="JAENIG010000004">
    <property type="protein sequence ID" value="MBK1854805.1"/>
    <property type="molecule type" value="Genomic_DNA"/>
</dbReference>
<dbReference type="InterPro" id="IPR016181">
    <property type="entry name" value="Acyl_CoA_acyltransferase"/>
</dbReference>
<dbReference type="Gene3D" id="3.40.630.30">
    <property type="match status" value="1"/>
</dbReference>
<evidence type="ECO:0000259" key="1">
    <source>
        <dbReference type="PROSITE" id="PS51186"/>
    </source>
</evidence>
<dbReference type="Pfam" id="PF00583">
    <property type="entry name" value="Acetyltransf_1"/>
    <property type="match status" value="1"/>
</dbReference>
<comment type="caution">
    <text evidence="2">The sequence shown here is derived from an EMBL/GenBank/DDBJ whole genome shotgun (WGS) entry which is preliminary data.</text>
</comment>
<reference evidence="2" key="1">
    <citation type="submission" date="2021-01" db="EMBL/GenBank/DDBJ databases">
        <title>Modified the classification status of verrucomicrobia.</title>
        <authorList>
            <person name="Feng X."/>
        </authorList>
    </citation>
    <scope>NUCLEOTIDE SEQUENCE</scope>
    <source>
        <strain evidence="2">5K15</strain>
    </source>
</reference>
<name>A0AAE2VBR3_9BACT</name>
<dbReference type="InterPro" id="IPR000182">
    <property type="entry name" value="GNAT_dom"/>
</dbReference>
<dbReference type="SUPFAM" id="SSF55729">
    <property type="entry name" value="Acyl-CoA N-acyltransferases (Nat)"/>
    <property type="match status" value="1"/>
</dbReference>
<gene>
    <name evidence="2" type="ORF">JIN83_07525</name>
</gene>
<evidence type="ECO:0000313" key="3">
    <source>
        <dbReference type="Proteomes" id="UP000634206"/>
    </source>
</evidence>
<proteinExistence type="predicted"/>
<organism evidence="2 3">
    <name type="scientific">Oceaniferula flava</name>
    <dbReference type="NCBI Taxonomy" id="2800421"/>
    <lineage>
        <taxon>Bacteria</taxon>
        <taxon>Pseudomonadati</taxon>
        <taxon>Verrucomicrobiota</taxon>
        <taxon>Verrucomicrobiia</taxon>
        <taxon>Verrucomicrobiales</taxon>
        <taxon>Verrucomicrobiaceae</taxon>
        <taxon>Oceaniferula</taxon>
    </lineage>
</organism>
<dbReference type="RefSeq" id="WP_309489416.1">
    <property type="nucleotide sequence ID" value="NZ_JAENIG010000004.1"/>
</dbReference>
<protein>
    <submittedName>
        <fullName evidence="2">GNAT family N-acetyltransferase</fullName>
    </submittedName>
</protein>